<dbReference type="InParanoid" id="T1F7Y3"/>
<reference evidence="2" key="3">
    <citation type="submission" date="2015-06" db="UniProtKB">
        <authorList>
            <consortium name="EnsemblMetazoa"/>
        </authorList>
    </citation>
    <scope>IDENTIFICATION</scope>
</reference>
<reference evidence="1 3" key="2">
    <citation type="journal article" date="2013" name="Nature">
        <title>Insights into bilaterian evolution from three spiralian genomes.</title>
        <authorList>
            <person name="Simakov O."/>
            <person name="Marletaz F."/>
            <person name="Cho S.J."/>
            <person name="Edsinger-Gonzales E."/>
            <person name="Havlak P."/>
            <person name="Hellsten U."/>
            <person name="Kuo D.H."/>
            <person name="Larsson T."/>
            <person name="Lv J."/>
            <person name="Arendt D."/>
            <person name="Savage R."/>
            <person name="Osoegawa K."/>
            <person name="de Jong P."/>
            <person name="Grimwood J."/>
            <person name="Chapman J.A."/>
            <person name="Shapiro H."/>
            <person name="Aerts A."/>
            <person name="Otillar R.P."/>
            <person name="Terry A.Y."/>
            <person name="Boore J.L."/>
            <person name="Grigoriev I.V."/>
            <person name="Lindberg D.R."/>
            <person name="Seaver E.C."/>
            <person name="Weisblat D.A."/>
            <person name="Putnam N.H."/>
            <person name="Rokhsar D.S."/>
        </authorList>
    </citation>
    <scope>NUCLEOTIDE SEQUENCE</scope>
</reference>
<reference evidence="3" key="1">
    <citation type="submission" date="2012-12" db="EMBL/GenBank/DDBJ databases">
        <authorList>
            <person name="Hellsten U."/>
            <person name="Grimwood J."/>
            <person name="Chapman J.A."/>
            <person name="Shapiro H."/>
            <person name="Aerts A."/>
            <person name="Otillar R.P."/>
            <person name="Terry A.Y."/>
            <person name="Boore J.L."/>
            <person name="Simakov O."/>
            <person name="Marletaz F."/>
            <person name="Cho S.-J."/>
            <person name="Edsinger-Gonzales E."/>
            <person name="Havlak P."/>
            <person name="Kuo D.-H."/>
            <person name="Larsson T."/>
            <person name="Lv J."/>
            <person name="Arendt D."/>
            <person name="Savage R."/>
            <person name="Osoegawa K."/>
            <person name="de Jong P."/>
            <person name="Lindberg D.R."/>
            <person name="Seaver E.C."/>
            <person name="Weisblat D.A."/>
            <person name="Putnam N.H."/>
            <person name="Grigoriev I.V."/>
            <person name="Rokhsar D.S."/>
        </authorList>
    </citation>
    <scope>NUCLEOTIDE SEQUENCE</scope>
</reference>
<dbReference type="EMBL" id="KB096716">
    <property type="protein sequence ID" value="ESO02856.1"/>
    <property type="molecule type" value="Genomic_DNA"/>
</dbReference>
<dbReference type="GeneID" id="20204932"/>
<dbReference type="EnsemblMetazoa" id="HelroT174290">
    <property type="protein sequence ID" value="HelroP174290"/>
    <property type="gene ID" value="HelroG174290"/>
</dbReference>
<dbReference type="HOGENOM" id="CLU_1205922_0_0_1"/>
<dbReference type="EMBL" id="AMQM01004875">
    <property type="status" value="NOT_ANNOTATED_CDS"/>
    <property type="molecule type" value="Genomic_DNA"/>
</dbReference>
<evidence type="ECO:0000313" key="2">
    <source>
        <dbReference type="EnsemblMetazoa" id="HelroP174290"/>
    </source>
</evidence>
<accession>T1F7Y3</accession>
<dbReference type="KEGG" id="hro:HELRODRAFT_174290"/>
<keyword evidence="3" id="KW-1185">Reference proteome</keyword>
<dbReference type="Proteomes" id="UP000015101">
    <property type="component" value="Unassembled WGS sequence"/>
</dbReference>
<sequence>MATHSSEKTALAGNVKEALSSIRSHPSLLKFTSFRLMLSMMHWKPIVSSALLTVYTLYSGIPPTKIISPFIKYLLRKKNKFMRSGSILKATKYINKLILNFNSKTFSNSKRGSKAMRDQQIDANTLNTHFASMSTDPSYKTLPTKATTINSRHQHQHTPYSVLHMLTKACPSEKSDEHKNEEHENEDQVTALRVCINKDDRQNAQCRNLAIAGSGTRLGHEGERQKREIN</sequence>
<proteinExistence type="predicted"/>
<organism evidence="2 3">
    <name type="scientific">Helobdella robusta</name>
    <name type="common">Californian leech</name>
    <dbReference type="NCBI Taxonomy" id="6412"/>
    <lineage>
        <taxon>Eukaryota</taxon>
        <taxon>Metazoa</taxon>
        <taxon>Spiralia</taxon>
        <taxon>Lophotrochozoa</taxon>
        <taxon>Annelida</taxon>
        <taxon>Clitellata</taxon>
        <taxon>Hirudinea</taxon>
        <taxon>Rhynchobdellida</taxon>
        <taxon>Glossiphoniidae</taxon>
        <taxon>Helobdella</taxon>
    </lineage>
</organism>
<evidence type="ECO:0000313" key="1">
    <source>
        <dbReference type="EMBL" id="ESO02856.1"/>
    </source>
</evidence>
<name>T1F7Y3_HELRO</name>
<evidence type="ECO:0000313" key="3">
    <source>
        <dbReference type="Proteomes" id="UP000015101"/>
    </source>
</evidence>
<dbReference type="CTD" id="20204932"/>
<dbReference type="RefSeq" id="XP_009019070.1">
    <property type="nucleotide sequence ID" value="XM_009020822.1"/>
</dbReference>
<protein>
    <submittedName>
        <fullName evidence="1 2">Uncharacterized protein</fullName>
    </submittedName>
</protein>
<gene>
    <name evidence="2" type="primary">20204932</name>
    <name evidence="1" type="ORF">HELRODRAFT_174290</name>
</gene>
<dbReference type="AlphaFoldDB" id="T1F7Y3"/>